<proteinExistence type="predicted"/>
<organism evidence="3 4">
    <name type="scientific">Aspergillus tanneri</name>
    <dbReference type="NCBI Taxonomy" id="1220188"/>
    <lineage>
        <taxon>Eukaryota</taxon>
        <taxon>Fungi</taxon>
        <taxon>Dikarya</taxon>
        <taxon>Ascomycota</taxon>
        <taxon>Pezizomycotina</taxon>
        <taxon>Eurotiomycetes</taxon>
        <taxon>Eurotiomycetidae</taxon>
        <taxon>Eurotiales</taxon>
        <taxon>Aspergillaceae</taxon>
        <taxon>Aspergillus</taxon>
        <taxon>Aspergillus subgen. Circumdati</taxon>
    </lineage>
</organism>
<dbReference type="SUPFAM" id="SSF55729">
    <property type="entry name" value="Acyl-CoA N-acyltransferases (Nat)"/>
    <property type="match status" value="1"/>
</dbReference>
<dbReference type="VEuPathDB" id="FungiDB:EYZ11_000269"/>
<dbReference type="Proteomes" id="UP000324241">
    <property type="component" value="Unassembled WGS sequence"/>
</dbReference>
<dbReference type="PROSITE" id="PS51186">
    <property type="entry name" value="GNAT"/>
    <property type="match status" value="1"/>
</dbReference>
<evidence type="ECO:0000313" key="3">
    <source>
        <dbReference type="EMBL" id="THD00219.1"/>
    </source>
</evidence>
<evidence type="ECO:0000313" key="2">
    <source>
        <dbReference type="EMBL" id="KAA8646460.1"/>
    </source>
</evidence>
<name>A0A4S3JXG1_9EURO</name>
<dbReference type="PANTHER" id="PTHR43441">
    <property type="entry name" value="RIBOSOMAL-PROTEIN-SERINE ACETYLTRANSFERASE"/>
    <property type="match status" value="1"/>
</dbReference>
<reference evidence="2 5" key="2">
    <citation type="submission" date="2019-08" db="EMBL/GenBank/DDBJ databases">
        <title>The genome sequence of a newly discovered highly antifungal drug resistant Aspergillus species, Aspergillus tanneri NIH 1004.</title>
        <authorList>
            <person name="Mounaud S."/>
            <person name="Singh I."/>
            <person name="Joardar V."/>
            <person name="Pakala S."/>
            <person name="Pakala S."/>
            <person name="Venepally P."/>
            <person name="Chung J.K."/>
            <person name="Losada L."/>
            <person name="Nierman W.C."/>
        </authorList>
    </citation>
    <scope>NUCLEOTIDE SEQUENCE [LARGE SCALE GENOMIC DNA]</scope>
    <source>
        <strain evidence="2 5">NIH1004</strain>
    </source>
</reference>
<dbReference type="InterPro" id="IPR000182">
    <property type="entry name" value="GNAT_dom"/>
</dbReference>
<keyword evidence="4" id="KW-1185">Reference proteome</keyword>
<accession>A0A4S3JXG1</accession>
<dbReference type="GO" id="GO:1990189">
    <property type="term" value="F:protein N-terminal-serine acetyltransferase activity"/>
    <property type="evidence" value="ECO:0007669"/>
    <property type="project" value="TreeGrafter"/>
</dbReference>
<dbReference type="InterPro" id="IPR016181">
    <property type="entry name" value="Acyl_CoA_acyltransferase"/>
</dbReference>
<dbReference type="EMBL" id="SOSA01000004">
    <property type="protein sequence ID" value="THD00219.1"/>
    <property type="molecule type" value="Genomic_DNA"/>
</dbReference>
<dbReference type="InterPro" id="IPR051908">
    <property type="entry name" value="Ribosomal_N-acetyltransferase"/>
</dbReference>
<feature type="domain" description="N-acetyltransferase" evidence="1">
    <location>
        <begin position="28"/>
        <end position="189"/>
    </location>
</feature>
<dbReference type="AlphaFoldDB" id="A0A4S3JXG1"/>
<dbReference type="GO" id="GO:0008999">
    <property type="term" value="F:protein-N-terminal-alanine acetyltransferase activity"/>
    <property type="evidence" value="ECO:0007669"/>
    <property type="project" value="TreeGrafter"/>
</dbReference>
<evidence type="ECO:0000313" key="4">
    <source>
        <dbReference type="Proteomes" id="UP000308092"/>
    </source>
</evidence>
<dbReference type="Proteomes" id="UP000308092">
    <property type="component" value="Unassembled WGS sequence"/>
</dbReference>
<evidence type="ECO:0000259" key="1">
    <source>
        <dbReference type="PROSITE" id="PS51186"/>
    </source>
</evidence>
<dbReference type="RefSeq" id="XP_033425821.1">
    <property type="nucleotide sequence ID" value="XM_033572506.1"/>
</dbReference>
<dbReference type="Pfam" id="PF13302">
    <property type="entry name" value="Acetyltransf_3"/>
    <property type="match status" value="1"/>
</dbReference>
<dbReference type="FunFam" id="3.40.630.30:FF:000047">
    <property type="entry name" value="Acetyltransferase, GNAT family"/>
    <property type="match status" value="1"/>
</dbReference>
<evidence type="ECO:0000313" key="5">
    <source>
        <dbReference type="Proteomes" id="UP000324241"/>
    </source>
</evidence>
<gene>
    <name evidence="2" type="ORF">ATNIH1004_007893</name>
    <name evidence="3" type="ORF">EYZ11_000269</name>
</gene>
<dbReference type="OrthoDB" id="41238at2759"/>
<dbReference type="Gene3D" id="3.40.630.30">
    <property type="match status" value="1"/>
</dbReference>
<dbReference type="PANTHER" id="PTHR43441:SF2">
    <property type="entry name" value="FAMILY ACETYLTRANSFERASE, PUTATIVE (AFU_ORTHOLOGUE AFUA_7G00850)-RELATED"/>
    <property type="match status" value="1"/>
</dbReference>
<protein>
    <recommendedName>
        <fullName evidence="1">N-acetyltransferase domain-containing protein</fullName>
    </recommendedName>
</protein>
<reference evidence="3 4" key="1">
    <citation type="submission" date="2019-03" db="EMBL/GenBank/DDBJ databases">
        <title>The genome sequence of a newly discovered highly antifungal drug resistant Aspergillus species, Aspergillus tanneri NIH 1004.</title>
        <authorList>
            <person name="Mounaud S."/>
            <person name="Singh I."/>
            <person name="Joardar V."/>
            <person name="Pakala S."/>
            <person name="Pakala S."/>
            <person name="Venepally P."/>
            <person name="Hoover J."/>
            <person name="Nierman W."/>
            <person name="Chung J."/>
            <person name="Losada L."/>
        </authorList>
    </citation>
    <scope>NUCLEOTIDE SEQUENCE [LARGE SCALE GENOMIC DNA]</scope>
    <source>
        <strain evidence="3 4">NIH1004</strain>
    </source>
</reference>
<comment type="caution">
    <text evidence="3">The sequence shown here is derived from an EMBL/GenBank/DDBJ whole genome shotgun (WGS) entry which is preliminary data.</text>
</comment>
<dbReference type="GeneID" id="54330595"/>
<dbReference type="EMBL" id="QUQM01000007">
    <property type="protein sequence ID" value="KAA8646460.1"/>
    <property type="molecule type" value="Genomic_DNA"/>
</dbReference>
<sequence>MSSQPVGPPVHLPQPQFPSPSVLHGRTVRLERLRPDHAHGLYPFLGDGNDQLQRAAWAYYADGPFHNFADFQTFITSHSESTDPYFFAIVNTEDEEEKVTGYISLLSIVPSHYRLEIGHVLFAPTMQRTTGATEAIYLLLKYAFEAGYRRVEWKCNSLNEGSARAAKRFGFTYEGLFRQHMVVKGRNRDSMYFSMLREEWDRVRRGMEAWLDKGNFDAGRQKKRLEECMDL</sequence>